<comment type="caution">
    <text evidence="10">The sequence shown here is derived from an EMBL/GenBank/DDBJ whole genome shotgun (WGS) entry which is preliminary data.</text>
</comment>
<dbReference type="PANTHER" id="PTHR35851">
    <property type="entry name" value="CELL DIVISION PROTEIN FTSQ"/>
    <property type="match status" value="1"/>
</dbReference>
<keyword evidence="5 8" id="KW-1133">Transmembrane helix</keyword>
<dbReference type="GO" id="GO:0090529">
    <property type="term" value="P:cell septum assembly"/>
    <property type="evidence" value="ECO:0007669"/>
    <property type="project" value="InterPro"/>
</dbReference>
<dbReference type="InterPro" id="IPR026579">
    <property type="entry name" value="FtsQ"/>
</dbReference>
<evidence type="ECO:0000256" key="8">
    <source>
        <dbReference type="SAM" id="Phobius"/>
    </source>
</evidence>
<evidence type="ECO:0000259" key="9">
    <source>
        <dbReference type="PROSITE" id="PS51779"/>
    </source>
</evidence>
<evidence type="ECO:0000256" key="7">
    <source>
        <dbReference type="ARBA" id="ARBA00023306"/>
    </source>
</evidence>
<keyword evidence="7" id="KW-0131">Cell cycle</keyword>
<name>A0A4Y8PFI3_9BACT</name>
<evidence type="ECO:0000256" key="2">
    <source>
        <dbReference type="ARBA" id="ARBA00022475"/>
    </source>
</evidence>
<accession>A0A4Y8PFI3</accession>
<keyword evidence="11" id="KW-1185">Reference proteome</keyword>
<dbReference type="EMBL" id="LXQC01000112">
    <property type="protein sequence ID" value="TFE70815.1"/>
    <property type="molecule type" value="Genomic_DNA"/>
</dbReference>
<dbReference type="PANTHER" id="PTHR35851:SF1">
    <property type="entry name" value="CELL DIVISION PROTEIN FTSQ"/>
    <property type="match status" value="1"/>
</dbReference>
<proteinExistence type="predicted"/>
<keyword evidence="3 10" id="KW-0132">Cell division</keyword>
<evidence type="ECO:0000256" key="4">
    <source>
        <dbReference type="ARBA" id="ARBA00022692"/>
    </source>
</evidence>
<sequence>MKLIKKGKKKKKNRLKKATMEVLDPEALKTDAKRKDKIRILVGSLLFLIILGIVTALGVEGWVYLKSQWLVHYGYVLKKVDIEEIGSGRIAKEEIISASKLHIGDNIFDISLKDVYSKLCSLQEVDKVVIRRQLPDRIFIRVWERKPLVRLALKTKLNKKYCLDEKGYPFLTENREDILSLPEMVGIPLKVVEAKKRIEEPEVTAAINLLHILENSSLHFVFEPQTIDVSRPFSIGLLTRDGVRLTFRINHLNDQVNRLQKIYSFSQSHGRKISMVDLTPDQNVPVIFQ</sequence>
<dbReference type="Gene3D" id="3.10.20.310">
    <property type="entry name" value="membrane protein fhac"/>
    <property type="match status" value="1"/>
</dbReference>
<evidence type="ECO:0000313" key="11">
    <source>
        <dbReference type="Proteomes" id="UP000297713"/>
    </source>
</evidence>
<evidence type="ECO:0000313" key="10">
    <source>
        <dbReference type="EMBL" id="TFE70815.1"/>
    </source>
</evidence>
<dbReference type="InterPro" id="IPR034746">
    <property type="entry name" value="POTRA"/>
</dbReference>
<dbReference type="OrthoDB" id="186625at2"/>
<evidence type="ECO:0000256" key="5">
    <source>
        <dbReference type="ARBA" id="ARBA00022989"/>
    </source>
</evidence>
<dbReference type="GO" id="GO:0016020">
    <property type="term" value="C:membrane"/>
    <property type="evidence" value="ECO:0007669"/>
    <property type="project" value="UniProtKB-SubCell"/>
</dbReference>
<evidence type="ECO:0000256" key="6">
    <source>
        <dbReference type="ARBA" id="ARBA00023136"/>
    </source>
</evidence>
<comment type="subcellular location">
    <subcellularLocation>
        <location evidence="1">Membrane</location>
    </subcellularLocation>
</comment>
<protein>
    <submittedName>
        <fullName evidence="10">Cell division protein</fullName>
    </submittedName>
</protein>
<evidence type="ECO:0000256" key="3">
    <source>
        <dbReference type="ARBA" id="ARBA00022618"/>
    </source>
</evidence>
<keyword evidence="2" id="KW-1003">Cell membrane</keyword>
<dbReference type="Proteomes" id="UP000297713">
    <property type="component" value="Unassembled WGS sequence"/>
</dbReference>
<dbReference type="InterPro" id="IPR013685">
    <property type="entry name" value="POTRA_FtsQ_type"/>
</dbReference>
<dbReference type="PROSITE" id="PS51779">
    <property type="entry name" value="POTRA"/>
    <property type="match status" value="1"/>
</dbReference>
<dbReference type="AlphaFoldDB" id="A0A4Y8PFI3"/>
<organism evidence="10 11">
    <name type="scientific">Methylacidiphilum caldifontis</name>
    <dbReference type="NCBI Taxonomy" id="2795386"/>
    <lineage>
        <taxon>Bacteria</taxon>
        <taxon>Pseudomonadati</taxon>
        <taxon>Verrucomicrobiota</taxon>
        <taxon>Methylacidiphilae</taxon>
        <taxon>Methylacidiphilales</taxon>
        <taxon>Methylacidiphilaceae</taxon>
        <taxon>Methylacidiphilum (ex Ratnadevi et al. 2023)</taxon>
    </lineage>
</organism>
<evidence type="ECO:0000256" key="1">
    <source>
        <dbReference type="ARBA" id="ARBA00004370"/>
    </source>
</evidence>
<keyword evidence="4 8" id="KW-0812">Transmembrane</keyword>
<gene>
    <name evidence="10" type="ORF">A7Q10_00305</name>
</gene>
<dbReference type="Pfam" id="PF08478">
    <property type="entry name" value="POTRA_1"/>
    <property type="match status" value="1"/>
</dbReference>
<keyword evidence="6 8" id="KW-0472">Membrane</keyword>
<feature type="domain" description="POTRA" evidence="9">
    <location>
        <begin position="75"/>
        <end position="145"/>
    </location>
</feature>
<reference evidence="10 11" key="1">
    <citation type="submission" date="2016-05" db="EMBL/GenBank/DDBJ databases">
        <title>Diversity and Homogeneity among Thermoacidophilic Verrucomicrobia Methanotrophs Linked with Geographical Origin.</title>
        <authorList>
            <person name="Erikstad H.-A."/>
            <person name="Smestad N.B."/>
            <person name="Ceballos R.M."/>
            <person name="Birkeland N.-K."/>
        </authorList>
    </citation>
    <scope>NUCLEOTIDE SEQUENCE [LARGE SCALE GENOMIC DNA]</scope>
    <source>
        <strain evidence="10 11">Phi</strain>
    </source>
</reference>
<feature type="transmembrane region" description="Helical" evidence="8">
    <location>
        <begin position="40"/>
        <end position="65"/>
    </location>
</feature>